<gene>
    <name evidence="2" type="primary">ASCC1_2</name>
    <name evidence="2" type="ORF">DERP_004727</name>
</gene>
<proteinExistence type="predicted"/>
<organism evidence="2 3">
    <name type="scientific">Dermatophagoides pteronyssinus</name>
    <name type="common">European house dust mite</name>
    <dbReference type="NCBI Taxonomy" id="6956"/>
    <lineage>
        <taxon>Eukaryota</taxon>
        <taxon>Metazoa</taxon>
        <taxon>Ecdysozoa</taxon>
        <taxon>Arthropoda</taxon>
        <taxon>Chelicerata</taxon>
        <taxon>Arachnida</taxon>
        <taxon>Acari</taxon>
        <taxon>Acariformes</taxon>
        <taxon>Sarcoptiformes</taxon>
        <taxon>Astigmata</taxon>
        <taxon>Psoroptidia</taxon>
        <taxon>Analgoidea</taxon>
        <taxon>Pyroglyphidae</taxon>
        <taxon>Dermatophagoidinae</taxon>
        <taxon>Dermatophagoides</taxon>
    </lineage>
</organism>
<dbReference type="Gene3D" id="3.90.1140.10">
    <property type="entry name" value="Cyclic phosphodiesterase"/>
    <property type="match status" value="1"/>
</dbReference>
<accession>A0ABQ8JQ70</accession>
<evidence type="ECO:0000313" key="3">
    <source>
        <dbReference type="Proteomes" id="UP000887458"/>
    </source>
</evidence>
<reference evidence="2 3" key="1">
    <citation type="journal article" date="2018" name="J. Allergy Clin. Immunol.">
        <title>High-quality assembly of Dermatophagoides pteronyssinus genome and transcriptome reveals a wide range of novel allergens.</title>
        <authorList>
            <person name="Liu X.Y."/>
            <person name="Yang K.Y."/>
            <person name="Wang M.Q."/>
            <person name="Kwok J.S."/>
            <person name="Zeng X."/>
            <person name="Yang Z."/>
            <person name="Xiao X.J."/>
            <person name="Lau C.P."/>
            <person name="Li Y."/>
            <person name="Huang Z.M."/>
            <person name="Ba J.G."/>
            <person name="Yim A.K."/>
            <person name="Ouyang C.Y."/>
            <person name="Ngai S.M."/>
            <person name="Chan T.F."/>
            <person name="Leung E.L."/>
            <person name="Liu L."/>
            <person name="Liu Z.G."/>
            <person name="Tsui S.K."/>
        </authorList>
    </citation>
    <scope>NUCLEOTIDE SEQUENCE [LARGE SCALE GENOMIC DNA]</scope>
    <source>
        <strain evidence="2">Derp</strain>
    </source>
</reference>
<evidence type="ECO:0000313" key="2">
    <source>
        <dbReference type="EMBL" id="KAH9424542.1"/>
    </source>
</evidence>
<protein>
    <submittedName>
        <fullName evidence="2">Activating signal cointegrator 1 complex subunit</fullName>
    </submittedName>
</protein>
<dbReference type="PANTHER" id="PTHR13360">
    <property type="entry name" value="ACTIVATING SIGNAL COINTEGRATOR 1 COMPLEX SUBUNIT 1"/>
    <property type="match status" value="1"/>
</dbReference>
<evidence type="ECO:0000259" key="1">
    <source>
        <dbReference type="Pfam" id="PF10469"/>
    </source>
</evidence>
<dbReference type="Proteomes" id="UP000887458">
    <property type="component" value="Unassembled WGS sequence"/>
</dbReference>
<dbReference type="InterPro" id="IPR009210">
    <property type="entry name" value="ASCC1"/>
</dbReference>
<name>A0ABQ8JQ70_DERPT</name>
<dbReference type="Pfam" id="PF10469">
    <property type="entry name" value="AKAP7_NLS"/>
    <property type="match status" value="1"/>
</dbReference>
<sequence>MQNNELNVNNENDESNLQTFTDDSFVVKNISKEFYDRYGRSNRARKRFYSLIRPIKVDVSFDVNESENEYLLKISGPKSEIDKATMLVKQASQQLRNRFTHLITIPFLHDDFIKAYLDFKEKILNENSDIDECLFQNPKKLHMTISCLSLEDDKRLTDAREIFKKQCSDYIEKFNNVNNFERRLQIKAIDIMNDNPRRTNVLYAKIENDNLQNLANHIANVMATNEFLYSGDKFANESDQQQQQVKLHLTLMNSSYLRRGFNKKRRKPMMRYFDSTEILNNYGDYFFSEIDWPPIQLNELHRTNQFGYYNVLESIQI</sequence>
<dbReference type="EMBL" id="NJHN03000029">
    <property type="protein sequence ID" value="KAH9424542.1"/>
    <property type="molecule type" value="Genomic_DNA"/>
</dbReference>
<keyword evidence="3" id="KW-1185">Reference proteome</keyword>
<dbReference type="InterPro" id="IPR019510">
    <property type="entry name" value="AKAP7-like_phosphoesterase"/>
</dbReference>
<comment type="caution">
    <text evidence="2">The sequence shown here is derived from an EMBL/GenBank/DDBJ whole genome shotgun (WGS) entry which is preliminary data.</text>
</comment>
<reference evidence="2 3" key="2">
    <citation type="journal article" date="2022" name="Mol. Biol. Evol.">
        <title>Comparative Genomics Reveals Insights into the Divergent Evolution of Astigmatic Mites and Household Pest Adaptations.</title>
        <authorList>
            <person name="Xiong Q."/>
            <person name="Wan A.T."/>
            <person name="Liu X."/>
            <person name="Fung C.S."/>
            <person name="Xiao X."/>
            <person name="Malainual N."/>
            <person name="Hou J."/>
            <person name="Wang L."/>
            <person name="Wang M."/>
            <person name="Yang K.Y."/>
            <person name="Cui Y."/>
            <person name="Leung E.L."/>
            <person name="Nong W."/>
            <person name="Shin S.K."/>
            <person name="Au S.W."/>
            <person name="Jeong K.Y."/>
            <person name="Chew F.T."/>
            <person name="Hui J.H."/>
            <person name="Leung T.F."/>
            <person name="Tungtrongchitr A."/>
            <person name="Zhong N."/>
            <person name="Liu Z."/>
            <person name="Tsui S.K."/>
        </authorList>
    </citation>
    <scope>NUCLEOTIDE SEQUENCE [LARGE SCALE GENOMIC DNA]</scope>
    <source>
        <strain evidence="2">Derp</strain>
    </source>
</reference>
<feature type="domain" description="A-kinase anchor protein 7-like phosphoesterase" evidence="1">
    <location>
        <begin position="99"/>
        <end position="317"/>
    </location>
</feature>
<dbReference type="PANTHER" id="PTHR13360:SF1">
    <property type="entry name" value="ACTIVATING SIGNAL COINTEGRATOR 1 COMPLEX SUBUNIT 1"/>
    <property type="match status" value="1"/>
</dbReference>